<dbReference type="InterPro" id="IPR011992">
    <property type="entry name" value="EF-hand-dom_pair"/>
</dbReference>
<comment type="subcellular location">
    <subcellularLocation>
        <location evidence="1">Membrane</location>
        <topology evidence="1">Peripheral membrane protein</topology>
        <orientation evidence="1">Cytoplasmic side</orientation>
    </subcellularLocation>
</comment>
<feature type="domain" description="PX" evidence="9">
    <location>
        <begin position="133"/>
        <end position="296"/>
    </location>
</feature>
<dbReference type="InterPro" id="IPR045734">
    <property type="entry name" value="Snx8_BAR_dom"/>
</dbReference>
<feature type="coiled-coil region" evidence="6">
    <location>
        <begin position="468"/>
        <end position="502"/>
    </location>
</feature>
<evidence type="ECO:0000256" key="6">
    <source>
        <dbReference type="SAM" id="Coils"/>
    </source>
</evidence>
<evidence type="ECO:0000259" key="9">
    <source>
        <dbReference type="PROSITE" id="PS50195"/>
    </source>
</evidence>
<name>A7SXR2_NEMVE</name>
<gene>
    <name evidence="10" type="ORF">NEMVEDRAFT_v1g248001</name>
</gene>
<keyword evidence="4" id="KW-0653">Protein transport</keyword>
<evidence type="ECO:0000256" key="4">
    <source>
        <dbReference type="ARBA" id="ARBA00022927"/>
    </source>
</evidence>
<dbReference type="PhylomeDB" id="A7SXR2"/>
<accession>A7SXR2</accession>
<dbReference type="Gene3D" id="1.20.1270.60">
    <property type="entry name" value="Arfaptin homology (AH) domain/BAR domain"/>
    <property type="match status" value="1"/>
</dbReference>
<dbReference type="Pfam" id="PF00787">
    <property type="entry name" value="PX"/>
    <property type="match status" value="1"/>
</dbReference>
<organism evidence="10 11">
    <name type="scientific">Nematostella vectensis</name>
    <name type="common">Starlet sea anemone</name>
    <dbReference type="NCBI Taxonomy" id="45351"/>
    <lineage>
        <taxon>Eukaryota</taxon>
        <taxon>Metazoa</taxon>
        <taxon>Cnidaria</taxon>
        <taxon>Anthozoa</taxon>
        <taxon>Hexacorallia</taxon>
        <taxon>Actiniaria</taxon>
        <taxon>Edwardsiidae</taxon>
        <taxon>Nematostella</taxon>
    </lineage>
</organism>
<evidence type="ECO:0000256" key="3">
    <source>
        <dbReference type="ARBA" id="ARBA00022448"/>
    </source>
</evidence>
<dbReference type="InterPro" id="IPR036871">
    <property type="entry name" value="PX_dom_sf"/>
</dbReference>
<dbReference type="Proteomes" id="UP000001593">
    <property type="component" value="Unassembled WGS sequence"/>
</dbReference>
<dbReference type="InterPro" id="IPR000261">
    <property type="entry name" value="EH_dom"/>
</dbReference>
<dbReference type="CDD" id="cd07597">
    <property type="entry name" value="BAR_SNX8"/>
    <property type="match status" value="1"/>
</dbReference>
<evidence type="ECO:0000256" key="7">
    <source>
        <dbReference type="SAM" id="MobiDB-lite"/>
    </source>
</evidence>
<evidence type="ECO:0000313" key="10">
    <source>
        <dbReference type="EMBL" id="EDO31495.1"/>
    </source>
</evidence>
<dbReference type="GO" id="GO:0005829">
    <property type="term" value="C:cytosol"/>
    <property type="evidence" value="ECO:0007669"/>
    <property type="project" value="GOC"/>
</dbReference>
<dbReference type="Pfam" id="PF12763">
    <property type="entry name" value="EH"/>
    <property type="match status" value="1"/>
</dbReference>
<dbReference type="GO" id="GO:0035091">
    <property type="term" value="F:phosphatidylinositol binding"/>
    <property type="evidence" value="ECO:0007669"/>
    <property type="project" value="InterPro"/>
</dbReference>
<dbReference type="HOGENOM" id="CLU_042580_0_0_1"/>
<keyword evidence="3" id="KW-0813">Transport</keyword>
<dbReference type="InParanoid" id="A7SXR2"/>
<evidence type="ECO:0000259" key="8">
    <source>
        <dbReference type="PROSITE" id="PS50031"/>
    </source>
</evidence>
<dbReference type="EMBL" id="DS469895">
    <property type="protein sequence ID" value="EDO31495.1"/>
    <property type="molecule type" value="Genomic_DNA"/>
</dbReference>
<feature type="region of interest" description="Disordered" evidence="7">
    <location>
        <begin position="555"/>
        <end position="575"/>
    </location>
</feature>
<dbReference type="CDD" id="cd06866">
    <property type="entry name" value="PX_SNX8_Mvp1p_like"/>
    <property type="match status" value="1"/>
</dbReference>
<protein>
    <recommendedName>
        <fullName evidence="12">Sorting nexin-8</fullName>
    </recommendedName>
</protein>
<reference evidence="10 11" key="1">
    <citation type="journal article" date="2007" name="Science">
        <title>Sea anemone genome reveals ancestral eumetazoan gene repertoire and genomic organization.</title>
        <authorList>
            <person name="Putnam N.H."/>
            <person name="Srivastava M."/>
            <person name="Hellsten U."/>
            <person name="Dirks B."/>
            <person name="Chapman J."/>
            <person name="Salamov A."/>
            <person name="Terry A."/>
            <person name="Shapiro H."/>
            <person name="Lindquist E."/>
            <person name="Kapitonov V.V."/>
            <person name="Jurka J."/>
            <person name="Genikhovich G."/>
            <person name="Grigoriev I.V."/>
            <person name="Lucas S.M."/>
            <person name="Steele R.E."/>
            <person name="Finnerty J.R."/>
            <person name="Technau U."/>
            <person name="Martindale M.Q."/>
            <person name="Rokhsar D.S."/>
        </authorList>
    </citation>
    <scope>NUCLEOTIDE SEQUENCE [LARGE SCALE GENOMIC DNA]</scope>
    <source>
        <strain evidence="11">CH2 X CH6</strain>
    </source>
</reference>
<comment type="similarity">
    <text evidence="2">Belongs to the sorting nexin family.</text>
</comment>
<proteinExistence type="inferred from homology"/>
<evidence type="ECO:0000256" key="5">
    <source>
        <dbReference type="ARBA" id="ARBA00023136"/>
    </source>
</evidence>
<dbReference type="PROSITE" id="PS50195">
    <property type="entry name" value="PX"/>
    <property type="match status" value="1"/>
</dbReference>
<dbReference type="Gene3D" id="3.30.1520.10">
    <property type="entry name" value="Phox-like domain"/>
    <property type="match status" value="1"/>
</dbReference>
<dbReference type="GO" id="GO:0006886">
    <property type="term" value="P:intracellular protein transport"/>
    <property type="evidence" value="ECO:0000318"/>
    <property type="project" value="GO_Central"/>
</dbReference>
<dbReference type="GO" id="GO:0034498">
    <property type="term" value="P:early endosome to Golgi transport"/>
    <property type="evidence" value="ECO:0000318"/>
    <property type="project" value="GO_Central"/>
</dbReference>
<feature type="domain" description="EH" evidence="8">
    <location>
        <begin position="14"/>
        <end position="98"/>
    </location>
</feature>
<dbReference type="PANTHER" id="PTHR46571:SF1">
    <property type="entry name" value="SORTING NEXIN-8"/>
    <property type="match status" value="1"/>
</dbReference>
<dbReference type="GO" id="GO:0031901">
    <property type="term" value="C:early endosome membrane"/>
    <property type="evidence" value="ECO:0000318"/>
    <property type="project" value="GO_Central"/>
</dbReference>
<evidence type="ECO:0000313" key="11">
    <source>
        <dbReference type="Proteomes" id="UP000001593"/>
    </source>
</evidence>
<feature type="compositionally biased region" description="Low complexity" evidence="7">
    <location>
        <begin position="558"/>
        <end position="575"/>
    </location>
</feature>
<evidence type="ECO:0000256" key="2">
    <source>
        <dbReference type="ARBA" id="ARBA00010883"/>
    </source>
</evidence>
<evidence type="ECO:0008006" key="12">
    <source>
        <dbReference type="Google" id="ProtNLM"/>
    </source>
</evidence>
<dbReference type="PANTHER" id="PTHR46571">
    <property type="entry name" value="SORTING NEXIN-8"/>
    <property type="match status" value="1"/>
</dbReference>
<dbReference type="SUPFAM" id="SSF47473">
    <property type="entry name" value="EF-hand"/>
    <property type="match status" value="2"/>
</dbReference>
<evidence type="ECO:0000256" key="1">
    <source>
        <dbReference type="ARBA" id="ARBA00004287"/>
    </source>
</evidence>
<dbReference type="eggNOG" id="KOG2273">
    <property type="taxonomic scope" value="Eukaryota"/>
</dbReference>
<dbReference type="InterPro" id="IPR035704">
    <property type="entry name" value="SNX8/Mvp1_PX"/>
</dbReference>
<keyword evidence="6" id="KW-0175">Coiled coil</keyword>
<dbReference type="PROSITE" id="PS50031">
    <property type="entry name" value="EH"/>
    <property type="match status" value="1"/>
</dbReference>
<sequence>MAASLTFGSVPSFYREVYKIVCPNEENRVERDVLIKVLMKSSLPKPTLTLIWESVDPKNDGYVTRDGLYKALALSALAQQGKPVSEKALESFIDAELPRPSLGDLSDLKKFSVQVQREQNPNILGYSYEELMALDNIEVELLAEKKGILLKHNEYHISSSIWESVDPKNDGYVTRDGLYKALALSALAQQGKPVSEKALESFIDAAGINIISDQRHNLTVSRRYNDFVAFHDLLISRFPYRMVPKLPPKKLMGANKEFIEARRRALKRFLTLVARHPILCNDKIVVLFFTIKGSDIGQKMKDQFKMYPDEFATSPLSPRIKELVPMDVQASFNASKKQINALHNSVEKMKDVADHLTARTLGFSSDMLYFAKELSALSNDSIPTTVWACGNNDSWGHLKHGFNGLTGHFSKLSDKAAEWFRREDVGCGEVLALFLELTTSYKELCDRHEKGVLKDHQNSLHKMQQIKKRQISAQAKGQENMVDALESKIIEQEVDISNMENRNFFSLHCLQMETQLVHANLKMIAVALKKMVYSNALGNKEVAQVWAEIQPTMENLVPKDSGSSKHSPPGSPSLM</sequence>
<dbReference type="OMA" id="WEYAGAK"/>
<dbReference type="Gene3D" id="1.10.238.10">
    <property type="entry name" value="EF-hand"/>
    <property type="match status" value="2"/>
</dbReference>
<dbReference type="InterPro" id="IPR001683">
    <property type="entry name" value="PX_dom"/>
</dbReference>
<keyword evidence="11" id="KW-1185">Reference proteome</keyword>
<dbReference type="Pfam" id="PF19566">
    <property type="entry name" value="Snx8_BAR_dom"/>
    <property type="match status" value="1"/>
</dbReference>
<dbReference type="InterPro" id="IPR027267">
    <property type="entry name" value="AH/BAR_dom_sf"/>
</dbReference>
<dbReference type="AlphaFoldDB" id="A7SXR2"/>
<keyword evidence="5" id="KW-0472">Membrane</keyword>
<dbReference type="InterPro" id="IPR028662">
    <property type="entry name" value="SNX8/Mvp1"/>
</dbReference>
<dbReference type="SUPFAM" id="SSF64268">
    <property type="entry name" value="PX domain"/>
    <property type="match status" value="1"/>
</dbReference>
<dbReference type="STRING" id="45351.A7SXR2"/>
<dbReference type="SMART" id="SM00312">
    <property type="entry name" value="PX"/>
    <property type="match status" value="1"/>
</dbReference>